<feature type="compositionally biased region" description="Polar residues" evidence="1">
    <location>
        <begin position="11"/>
        <end position="25"/>
    </location>
</feature>
<organism evidence="2 3">
    <name type="scientific">Marasmius crinis-equi</name>
    <dbReference type="NCBI Taxonomy" id="585013"/>
    <lineage>
        <taxon>Eukaryota</taxon>
        <taxon>Fungi</taxon>
        <taxon>Dikarya</taxon>
        <taxon>Basidiomycota</taxon>
        <taxon>Agaricomycotina</taxon>
        <taxon>Agaricomycetes</taxon>
        <taxon>Agaricomycetidae</taxon>
        <taxon>Agaricales</taxon>
        <taxon>Marasmiineae</taxon>
        <taxon>Marasmiaceae</taxon>
        <taxon>Marasmius</taxon>
    </lineage>
</organism>
<evidence type="ECO:0000256" key="1">
    <source>
        <dbReference type="SAM" id="MobiDB-lite"/>
    </source>
</evidence>
<reference evidence="2 3" key="1">
    <citation type="submission" date="2024-02" db="EMBL/GenBank/DDBJ databases">
        <title>A draft genome for the cacao thread blight pathogen Marasmius crinis-equi.</title>
        <authorList>
            <person name="Cohen S.P."/>
            <person name="Baruah I.K."/>
            <person name="Amoako-Attah I."/>
            <person name="Bukari Y."/>
            <person name="Meinhardt L.W."/>
            <person name="Bailey B.A."/>
        </authorList>
    </citation>
    <scope>NUCLEOTIDE SEQUENCE [LARGE SCALE GENOMIC DNA]</scope>
    <source>
        <strain evidence="2 3">GH-76</strain>
    </source>
</reference>
<sequence length="134" mass="14912">MRLHAPGKTGLPNSSQYLTPGNTVNNKKEQGLLPEQREYSLSELVDQKNLEVIKYNTGVTKYIPSTDTGGIMATIIPRPHSDVDDPNWKPVDQGMVKTIETLSPLCVFNQDPDANRWGFINALSFGISFRNGHQ</sequence>
<protein>
    <submittedName>
        <fullName evidence="2">Uncharacterized protein</fullName>
    </submittedName>
</protein>
<name>A0ABR3EM06_9AGAR</name>
<evidence type="ECO:0000313" key="2">
    <source>
        <dbReference type="EMBL" id="KAL0563914.1"/>
    </source>
</evidence>
<accession>A0ABR3EM06</accession>
<comment type="caution">
    <text evidence="2">The sequence shown here is derived from an EMBL/GenBank/DDBJ whole genome shotgun (WGS) entry which is preliminary data.</text>
</comment>
<dbReference type="Proteomes" id="UP001465976">
    <property type="component" value="Unassembled WGS sequence"/>
</dbReference>
<gene>
    <name evidence="2" type="ORF">V5O48_018145</name>
</gene>
<keyword evidence="3" id="KW-1185">Reference proteome</keyword>
<proteinExistence type="predicted"/>
<evidence type="ECO:0000313" key="3">
    <source>
        <dbReference type="Proteomes" id="UP001465976"/>
    </source>
</evidence>
<dbReference type="EMBL" id="JBAHYK010003112">
    <property type="protein sequence ID" value="KAL0563914.1"/>
    <property type="molecule type" value="Genomic_DNA"/>
</dbReference>
<feature type="region of interest" description="Disordered" evidence="1">
    <location>
        <begin position="1"/>
        <end position="31"/>
    </location>
</feature>